<keyword evidence="2" id="KW-1185">Reference proteome</keyword>
<protein>
    <submittedName>
        <fullName evidence="3">Protein MIZU-KUSSEI 1</fullName>
    </submittedName>
</protein>
<dbReference type="NCBIfam" id="TIGR01570">
    <property type="entry name" value="A_thal_3588"/>
    <property type="match status" value="1"/>
</dbReference>
<accession>A0A9R0HSA3</accession>
<evidence type="ECO:0000313" key="2">
    <source>
        <dbReference type="Proteomes" id="UP000813463"/>
    </source>
</evidence>
<dbReference type="InterPro" id="IPR006460">
    <property type="entry name" value="MIZ1-like_pln"/>
</dbReference>
<dbReference type="PANTHER" id="PTHR31696:SF3">
    <property type="entry name" value="OS09G0463600 PROTEIN"/>
    <property type="match status" value="1"/>
</dbReference>
<dbReference type="Proteomes" id="UP000813463">
    <property type="component" value="Chromosome 1"/>
</dbReference>
<dbReference type="Pfam" id="PF04759">
    <property type="entry name" value="DUF617"/>
    <property type="match status" value="1"/>
</dbReference>
<feature type="compositionally biased region" description="Acidic residues" evidence="1">
    <location>
        <begin position="210"/>
        <end position="225"/>
    </location>
</feature>
<dbReference type="GO" id="GO:0010274">
    <property type="term" value="P:hydrotropism"/>
    <property type="evidence" value="ECO:0007669"/>
    <property type="project" value="InterPro"/>
</dbReference>
<proteinExistence type="predicted"/>
<reference evidence="2" key="1">
    <citation type="journal article" date="2021" name="Nat. Commun.">
        <title>Genomic analyses provide insights into spinach domestication and the genetic basis of agronomic traits.</title>
        <authorList>
            <person name="Cai X."/>
            <person name="Sun X."/>
            <person name="Xu C."/>
            <person name="Sun H."/>
            <person name="Wang X."/>
            <person name="Ge C."/>
            <person name="Zhang Z."/>
            <person name="Wang Q."/>
            <person name="Fei Z."/>
            <person name="Jiao C."/>
            <person name="Wang Q."/>
        </authorList>
    </citation>
    <scope>NUCLEOTIDE SEQUENCE [LARGE SCALE GENOMIC DNA]</scope>
    <source>
        <strain evidence="2">cv. Varoflay</strain>
    </source>
</reference>
<dbReference type="GeneID" id="110775435"/>
<name>A0A9R0HSA3_SPIOL</name>
<evidence type="ECO:0000313" key="3">
    <source>
        <dbReference type="RefSeq" id="XP_021835730.1"/>
    </source>
</evidence>
<dbReference type="KEGG" id="soe:110775435"/>
<dbReference type="PANTHER" id="PTHR31696">
    <property type="entry name" value="PROTEIN MIZU-KUSSEI 1"/>
    <property type="match status" value="1"/>
</dbReference>
<reference evidence="3" key="2">
    <citation type="submission" date="2025-08" db="UniProtKB">
        <authorList>
            <consortium name="RefSeq"/>
        </authorList>
    </citation>
    <scope>IDENTIFICATION</scope>
    <source>
        <tissue evidence="3">Leaf</tissue>
    </source>
</reference>
<dbReference type="OrthoDB" id="672310at2759"/>
<dbReference type="AlphaFoldDB" id="A0A9R0HSA3"/>
<evidence type="ECO:0000256" key="1">
    <source>
        <dbReference type="SAM" id="MobiDB-lite"/>
    </source>
</evidence>
<feature type="region of interest" description="Disordered" evidence="1">
    <location>
        <begin position="187"/>
        <end position="226"/>
    </location>
</feature>
<organism evidence="2 3">
    <name type="scientific">Spinacia oleracea</name>
    <name type="common">Spinach</name>
    <dbReference type="NCBI Taxonomy" id="3562"/>
    <lineage>
        <taxon>Eukaryota</taxon>
        <taxon>Viridiplantae</taxon>
        <taxon>Streptophyta</taxon>
        <taxon>Embryophyta</taxon>
        <taxon>Tracheophyta</taxon>
        <taxon>Spermatophyta</taxon>
        <taxon>Magnoliopsida</taxon>
        <taxon>eudicotyledons</taxon>
        <taxon>Gunneridae</taxon>
        <taxon>Pentapetalae</taxon>
        <taxon>Caryophyllales</taxon>
        <taxon>Chenopodiaceae</taxon>
        <taxon>Chenopodioideae</taxon>
        <taxon>Anserineae</taxon>
        <taxon>Spinacia</taxon>
    </lineage>
</organism>
<feature type="compositionally biased region" description="Basic and acidic residues" evidence="1">
    <location>
        <begin position="196"/>
        <end position="209"/>
    </location>
</feature>
<dbReference type="RefSeq" id="XP_021835730.1">
    <property type="nucleotide sequence ID" value="XM_021980038.2"/>
</dbReference>
<sequence>MPSIYSIPFKKLQNPSTLISLLKNTNPNYDKTSKKSTSKKPSSSKGGLLKMFKLFPLLTSGCKVVALLAKSHHLRRPMIPDHATIITLFGTRRGRITLAIQENPHSIPFFMIELPILSSSFYKEMACDILRVALESETKTHKKKVMEEFVWGIYCNGRKVGYSIRRSQLSDDEVHVMQMLHGVSMGAGVLPPSPNDHPRRQSRHDHCFNDEDDDDDDKEEKDDGDQFTYLRARFERVAGSKDSEALYMINPDHSEGPELSIFFVRGSFK</sequence>
<gene>
    <name evidence="3" type="primary">LOC110775435</name>
</gene>